<keyword evidence="2" id="KW-1185">Reference proteome</keyword>
<protein>
    <submittedName>
        <fullName evidence="1">Transposase</fullName>
    </submittedName>
</protein>
<sequence length="179" mass="19895">MTLCQDGAVIRPPPWAAFKRSVPERLRTSAEEFTPFCRTLLTELLVHLRAIEERIHFIEISIPSFVKQSALCGKLAQIPGIGPITATAIAAAVGDAGQFRNGRYRVARMSCCSTDLTGTKRMAGRRRFKANISFPRTRPHALNFFTVKRSGTVLRQPLVSSGWSGRTRPGLWRHESTSS</sequence>
<name>A0ACC7NK80_9BURK</name>
<comment type="caution">
    <text evidence="1">The sequence shown here is derived from an EMBL/GenBank/DDBJ whole genome shotgun (WGS) entry which is preliminary data.</text>
</comment>
<evidence type="ECO:0000313" key="1">
    <source>
        <dbReference type="EMBL" id="MFM0107897.1"/>
    </source>
</evidence>
<evidence type="ECO:0000313" key="2">
    <source>
        <dbReference type="Proteomes" id="UP001629235"/>
    </source>
</evidence>
<gene>
    <name evidence="1" type="ORF">PQR01_31740</name>
</gene>
<accession>A0ACC7NK80</accession>
<reference evidence="1 2" key="1">
    <citation type="journal article" date="2024" name="Chem. Sci.">
        <title>Discovery of megapolipeptins by genome mining of a Burkholderiales bacteria collection.</title>
        <authorList>
            <person name="Paulo B.S."/>
            <person name="Recchia M.J.J."/>
            <person name="Lee S."/>
            <person name="Fergusson C.H."/>
            <person name="Romanowski S.B."/>
            <person name="Hernandez A."/>
            <person name="Krull N."/>
            <person name="Liu D.Y."/>
            <person name="Cavanagh H."/>
            <person name="Bos A."/>
            <person name="Gray C.A."/>
            <person name="Murphy B.T."/>
            <person name="Linington R.G."/>
            <person name="Eustaquio A.S."/>
        </authorList>
    </citation>
    <scope>NUCLEOTIDE SEQUENCE [LARGE SCALE GENOMIC DNA]</scope>
    <source>
        <strain evidence="1 2">RL18-126-BIB-B</strain>
    </source>
</reference>
<proteinExistence type="predicted"/>
<dbReference type="Proteomes" id="UP001629235">
    <property type="component" value="Unassembled WGS sequence"/>
</dbReference>
<organism evidence="1 2">
    <name type="scientific">Paraburkholderia rhynchosiae</name>
    <dbReference type="NCBI Taxonomy" id="487049"/>
    <lineage>
        <taxon>Bacteria</taxon>
        <taxon>Pseudomonadati</taxon>
        <taxon>Pseudomonadota</taxon>
        <taxon>Betaproteobacteria</taxon>
        <taxon>Burkholderiales</taxon>
        <taxon>Burkholderiaceae</taxon>
        <taxon>Paraburkholderia</taxon>
    </lineage>
</organism>
<dbReference type="EMBL" id="JAQQDW010000094">
    <property type="protein sequence ID" value="MFM0107897.1"/>
    <property type="molecule type" value="Genomic_DNA"/>
</dbReference>